<evidence type="ECO:0000313" key="2">
    <source>
        <dbReference type="Proteomes" id="UP000290540"/>
    </source>
</evidence>
<name>A0A4Q2W1P5_FUSOX</name>
<dbReference type="Proteomes" id="UP000290540">
    <property type="component" value="Unassembled WGS sequence"/>
</dbReference>
<comment type="caution">
    <text evidence="1">The sequence shown here is derived from an EMBL/GenBank/DDBJ whole genome shotgun (WGS) entry which is preliminary data.</text>
</comment>
<protein>
    <submittedName>
        <fullName evidence="1">Uncharacterized protein</fullName>
    </submittedName>
</protein>
<dbReference type="AlphaFoldDB" id="A0A4Q2W1P5"/>
<sequence>MADLSNVSSRRYKIFNNKNEAIEIPASHVLKYPAFEEHFTRTSRSRTRSLDSGRCSCIIDIAAVFLRNGGSTTSTLASAVAFFELDALAGLVADDMSKFVEYIKPTDVLCPKLMYGEPVTPKAAWMCSNPQLSNRESLRQDMARLVMSLADEPSLNESGV</sequence>
<proteinExistence type="predicted"/>
<organism evidence="1 2">
    <name type="scientific">Fusarium oxysporum f. sp. narcissi</name>
    <dbReference type="NCBI Taxonomy" id="451672"/>
    <lineage>
        <taxon>Eukaryota</taxon>
        <taxon>Fungi</taxon>
        <taxon>Dikarya</taxon>
        <taxon>Ascomycota</taxon>
        <taxon>Pezizomycotina</taxon>
        <taxon>Sordariomycetes</taxon>
        <taxon>Hypocreomycetidae</taxon>
        <taxon>Hypocreales</taxon>
        <taxon>Nectriaceae</taxon>
        <taxon>Fusarium</taxon>
        <taxon>Fusarium oxysporum species complex</taxon>
    </lineage>
</organism>
<gene>
    <name evidence="1" type="ORF">BFJ63_vAg4734</name>
</gene>
<evidence type="ECO:0000313" key="1">
    <source>
        <dbReference type="EMBL" id="RYC92368.1"/>
    </source>
</evidence>
<accession>A0A4Q2W1P5</accession>
<reference evidence="1 2" key="1">
    <citation type="submission" date="2016-12" db="EMBL/GenBank/DDBJ databases">
        <title>Draft genome sequence of Fusarium oxysporum causing rot on Narcissus.</title>
        <authorList>
            <person name="Armitage A.D."/>
            <person name="Taylor A."/>
            <person name="Clarkson J.P."/>
            <person name="Harrison R.J."/>
            <person name="Jackson A.C."/>
        </authorList>
    </citation>
    <scope>NUCLEOTIDE SEQUENCE [LARGE SCALE GENOMIC DNA]</scope>
    <source>
        <strain evidence="1 2">N139</strain>
    </source>
</reference>
<dbReference type="EMBL" id="MQTW01000025">
    <property type="protein sequence ID" value="RYC92368.1"/>
    <property type="molecule type" value="Genomic_DNA"/>
</dbReference>